<feature type="compositionally biased region" description="Basic residues" evidence="6">
    <location>
        <begin position="282"/>
        <end position="301"/>
    </location>
</feature>
<dbReference type="SUPFAM" id="SSF50729">
    <property type="entry name" value="PH domain-like"/>
    <property type="match status" value="1"/>
</dbReference>
<protein>
    <recommendedName>
        <fullName evidence="11">DH domain-containing protein</fullName>
    </recommendedName>
</protein>
<feature type="region of interest" description="Disordered" evidence="6">
    <location>
        <begin position="270"/>
        <end position="308"/>
    </location>
</feature>
<feature type="domain" description="DH" evidence="8">
    <location>
        <begin position="364"/>
        <end position="551"/>
    </location>
</feature>
<dbReference type="InterPro" id="IPR041020">
    <property type="entry name" value="PH_16"/>
</dbReference>
<evidence type="ECO:0000259" key="8">
    <source>
        <dbReference type="PROSITE" id="PS50010"/>
    </source>
</evidence>
<feature type="domain" description="PH" evidence="7">
    <location>
        <begin position="592"/>
        <end position="695"/>
    </location>
</feature>
<dbReference type="GO" id="GO:0005085">
    <property type="term" value="F:guanyl-nucleotide exchange factor activity"/>
    <property type="evidence" value="ECO:0007669"/>
    <property type="project" value="InterPro"/>
</dbReference>
<organism evidence="9 10">
    <name type="scientific">Anopheles culicifacies</name>
    <dbReference type="NCBI Taxonomy" id="139723"/>
    <lineage>
        <taxon>Eukaryota</taxon>
        <taxon>Metazoa</taxon>
        <taxon>Ecdysozoa</taxon>
        <taxon>Arthropoda</taxon>
        <taxon>Hexapoda</taxon>
        <taxon>Insecta</taxon>
        <taxon>Pterygota</taxon>
        <taxon>Neoptera</taxon>
        <taxon>Endopterygota</taxon>
        <taxon>Diptera</taxon>
        <taxon>Nematocera</taxon>
        <taxon>Culicoidea</taxon>
        <taxon>Culicidae</taxon>
        <taxon>Anophelinae</taxon>
        <taxon>Anopheles</taxon>
        <taxon>culicifacies species complex</taxon>
    </lineage>
</organism>
<dbReference type="InterPro" id="IPR001849">
    <property type="entry name" value="PH_domain"/>
</dbReference>
<reference evidence="10" key="1">
    <citation type="submission" date="2013-09" db="EMBL/GenBank/DDBJ databases">
        <title>The Genome Sequence of Anopheles culicifacies species A.</title>
        <authorList>
            <consortium name="The Broad Institute Genomics Platform"/>
            <person name="Neafsey D.E."/>
            <person name="Besansky N."/>
            <person name="Howell P."/>
            <person name="Walton C."/>
            <person name="Young S.K."/>
            <person name="Zeng Q."/>
            <person name="Gargeya S."/>
            <person name="Fitzgerald M."/>
            <person name="Haas B."/>
            <person name="Abouelleil A."/>
            <person name="Allen A.W."/>
            <person name="Alvarado L."/>
            <person name="Arachchi H.M."/>
            <person name="Berlin A.M."/>
            <person name="Chapman S.B."/>
            <person name="Gainer-Dewar J."/>
            <person name="Goldberg J."/>
            <person name="Griggs A."/>
            <person name="Gujja S."/>
            <person name="Hansen M."/>
            <person name="Howarth C."/>
            <person name="Imamovic A."/>
            <person name="Ireland A."/>
            <person name="Larimer J."/>
            <person name="McCowan C."/>
            <person name="Murphy C."/>
            <person name="Pearson M."/>
            <person name="Poon T.W."/>
            <person name="Priest M."/>
            <person name="Roberts A."/>
            <person name="Saif S."/>
            <person name="Shea T."/>
            <person name="Sisk P."/>
            <person name="Sykes S."/>
            <person name="Wortman J."/>
            <person name="Nusbaum C."/>
            <person name="Birren B."/>
        </authorList>
    </citation>
    <scope>NUCLEOTIDE SEQUENCE [LARGE SCALE GENOMIC DNA]</scope>
    <source>
        <strain evidence="10">A-37</strain>
    </source>
</reference>
<comment type="subcellular location">
    <subcellularLocation>
        <location evidence="1">Cytoplasm</location>
    </subcellularLocation>
</comment>
<keyword evidence="2" id="KW-0963">Cytoplasm</keyword>
<evidence type="ECO:0000313" key="9">
    <source>
        <dbReference type="EnsemblMetazoa" id="ACUA003769-PA"/>
    </source>
</evidence>
<evidence type="ECO:0000256" key="4">
    <source>
        <dbReference type="ARBA" id="ARBA00022771"/>
    </source>
</evidence>
<dbReference type="CDD" id="cd00160">
    <property type="entry name" value="RhoGEF"/>
    <property type="match status" value="1"/>
</dbReference>
<keyword evidence="4" id="KW-0479">Metal-binding</keyword>
<feature type="region of interest" description="Disordered" evidence="6">
    <location>
        <begin position="1007"/>
        <end position="1039"/>
    </location>
</feature>
<reference evidence="9" key="2">
    <citation type="submission" date="2020-05" db="UniProtKB">
        <authorList>
            <consortium name="EnsemblMetazoa"/>
        </authorList>
    </citation>
    <scope>IDENTIFICATION</scope>
    <source>
        <strain evidence="9">A-37</strain>
    </source>
</reference>
<evidence type="ECO:0000256" key="2">
    <source>
        <dbReference type="ARBA" id="ARBA00022490"/>
    </source>
</evidence>
<dbReference type="CDD" id="cd15789">
    <property type="entry name" value="PH_ARHGEF2_18_like"/>
    <property type="match status" value="1"/>
</dbReference>
<feature type="compositionally biased region" description="Polar residues" evidence="6">
    <location>
        <begin position="1277"/>
        <end position="1303"/>
    </location>
</feature>
<dbReference type="SMART" id="SM00233">
    <property type="entry name" value="PH"/>
    <property type="match status" value="1"/>
</dbReference>
<feature type="compositionally biased region" description="Basic and acidic residues" evidence="6">
    <location>
        <begin position="1007"/>
        <end position="1026"/>
    </location>
</feature>
<sequence length="1365" mass="152208">MRNTRPNDDENDADLVIDYLSEDQSITPKCTDASACSNEIENCCDLKTTTGAAANVIELARTNGSNSDATTNNHSNMVPIISVTPHSPGAKFNFLEDTLNQLQCLRESVAHMKNSTLQNTALGGIGSTMSSTKLFSSCPSLPDLTIANPINVWPHHHVLYGLNNDRRKSWTAIEDLTECTKSSHKSVSLSSLDSEEQESLRAAERLHNRTSRNSTGGISTHSLNEAELARDFEKVVAKRNLVPVVPRIPLQKSISTPSIAPVRNQTVKEDNLASEEYPEHHEKRRKRGSLFFRKKKDKSKTKGQSSACEDDVPLIRDEFLHEAPIGPHELGAEPILGVAIDEHDSWSPSVPKEVVKGLKDKQVKRQEHIYEFIMTEKHHVQTLLVMQKVFVESLQKHFSHLNLERMFPRLVELTELHTGFLRKLRLKQREHHIVDSIADILLDFFSSMSAQKLKSSYGEFCSNHRSALDTFKCYMTGDNVFAEWYKHCQQNPLLKKKGIPECILFVTQRLTKYPLLIDPLLKSSREDKIEQEKLQKAMSLVKEILVDVDARVADKEKEDRQLEIFKRIDAKSCAIFKKDKFKKSDIISCNRKLRFEGVATLMQGRSKMQTVLVVVLSDCLFFLLENSHKYSFFTPENKAGVVSLQKLLIREKAGTESRGIYIISSNPAYPEMYELKVQNPKDKNVWIQSIRAAVIDCPSDESETEDYMSIEQRQKIIDLKQANIREIICKMRQKDFEQAILLEEKIALQLSLLLDNEQNAEQLGPAVEAFISNYGSDLISDDCDTIEIWKRVLNSIQEISSLASSLYTAATGLPLSRSTSSVGERQSELFISPTLPKRAETFGGFDERRSKQLITGGGIGGTNSTMHTANSRDAVLSTLSAGYFTNRETYEKREQQTHSSSSGLDVEQLSMLANPHGTTAYGQQKLLGNSGGTEGVSSDLAKDQNYAALHVSHHLHTLLCIISQQMTTIQSLQNQLNSFRENPKTLYRHNDQLEELRNLQDKLQEEKTMWQKQKEQEERELEETRHSQKALQEQIRAEQEDIRQQREQLYRKMEMLSSQGLLLSPSVALPISTGVPPSLEDTQSVSEEHHVDSAFGGSITAGSSVTIDRKKDKWRTASSAYSDNQSILGTHLCMIELMDLNVISVTKTPPANLVSATNAAKINATSIKQQLPLKLSSLSSTKQGSVASNLVMSPNSSNASHAAATGVTQMFPLKLADKKITSTGTPNHSRTGSSPAVIQQQIQVQSGNPATRTNTYPKIPERFRLRSSDNYPGPPSTACTTAPQTYQYSSPSHPIVALSSTTPPLVPARTTIQQESSGVRTSSPISARHSSLQSPQKATDPSQLGGSKGDSNSSKGAKEEEVMYF</sequence>
<evidence type="ECO:0008006" key="11">
    <source>
        <dbReference type="Google" id="ProtNLM"/>
    </source>
</evidence>
<dbReference type="Pfam" id="PF00621">
    <property type="entry name" value="RhoGEF"/>
    <property type="match status" value="1"/>
</dbReference>
<evidence type="ECO:0000256" key="1">
    <source>
        <dbReference type="ARBA" id="ARBA00004496"/>
    </source>
</evidence>
<dbReference type="Pfam" id="PF17838">
    <property type="entry name" value="PH_16"/>
    <property type="match status" value="1"/>
</dbReference>
<keyword evidence="10" id="KW-1185">Reference proteome</keyword>
<evidence type="ECO:0000256" key="6">
    <source>
        <dbReference type="SAM" id="MobiDB-lite"/>
    </source>
</evidence>
<keyword evidence="3" id="KW-0597">Phosphoprotein</keyword>
<accession>A0A182LWP7</accession>
<dbReference type="STRING" id="139723.A0A182LWP7"/>
<keyword evidence="4" id="KW-0863">Zinc-finger</keyword>
<dbReference type="InterPro" id="IPR035899">
    <property type="entry name" value="DBL_dom_sf"/>
</dbReference>
<dbReference type="PROSITE" id="PS50003">
    <property type="entry name" value="PH_DOMAIN"/>
    <property type="match status" value="1"/>
</dbReference>
<dbReference type="Gene3D" id="1.20.900.10">
    <property type="entry name" value="Dbl homology (DH) domain"/>
    <property type="match status" value="1"/>
</dbReference>
<dbReference type="VEuPathDB" id="VectorBase:ACUA003769"/>
<dbReference type="Gene3D" id="2.30.29.30">
    <property type="entry name" value="Pleckstrin-homology domain (PH domain)/Phosphotyrosine-binding domain (PTB)"/>
    <property type="match status" value="1"/>
</dbReference>
<dbReference type="SUPFAM" id="SSF48065">
    <property type="entry name" value="DBL homology domain (DH-domain)"/>
    <property type="match status" value="1"/>
</dbReference>
<dbReference type="PANTHER" id="PTHR13944">
    <property type="entry name" value="AGAP007712-PA"/>
    <property type="match status" value="1"/>
</dbReference>
<evidence type="ECO:0000256" key="3">
    <source>
        <dbReference type="ARBA" id="ARBA00022553"/>
    </source>
</evidence>
<keyword evidence="5" id="KW-0175">Coiled coil</keyword>
<evidence type="ECO:0000313" key="10">
    <source>
        <dbReference type="Proteomes" id="UP000075883"/>
    </source>
</evidence>
<evidence type="ECO:0000259" key="7">
    <source>
        <dbReference type="PROSITE" id="PS50003"/>
    </source>
</evidence>
<dbReference type="GO" id="GO:0005737">
    <property type="term" value="C:cytoplasm"/>
    <property type="evidence" value="ECO:0007669"/>
    <property type="project" value="UniProtKB-SubCell"/>
</dbReference>
<feature type="compositionally biased region" description="Basic and acidic residues" evidence="6">
    <location>
        <begin position="270"/>
        <end position="281"/>
    </location>
</feature>
<keyword evidence="4" id="KW-0862">Zinc</keyword>
<dbReference type="PANTHER" id="PTHR13944:SF21">
    <property type="entry name" value="CYSTS, ISOFORM C"/>
    <property type="match status" value="1"/>
</dbReference>
<feature type="compositionally biased region" description="Polar residues" evidence="6">
    <location>
        <begin position="211"/>
        <end position="222"/>
    </location>
</feature>
<dbReference type="InterPro" id="IPR011993">
    <property type="entry name" value="PH-like_dom_sf"/>
</dbReference>
<dbReference type="InterPro" id="IPR000219">
    <property type="entry name" value="DH_dom"/>
</dbReference>
<dbReference type="Proteomes" id="UP000075883">
    <property type="component" value="Unassembled WGS sequence"/>
</dbReference>
<proteinExistence type="predicted"/>
<evidence type="ECO:0000256" key="5">
    <source>
        <dbReference type="ARBA" id="ARBA00023054"/>
    </source>
</evidence>
<dbReference type="SMART" id="SM00325">
    <property type="entry name" value="RhoGEF"/>
    <property type="match status" value="1"/>
</dbReference>
<feature type="compositionally biased region" description="Basic and acidic residues" evidence="6">
    <location>
        <begin position="1356"/>
        <end position="1365"/>
    </location>
</feature>
<dbReference type="EMBL" id="AXCM01000589">
    <property type="status" value="NOT_ANNOTATED_CDS"/>
    <property type="molecule type" value="Genomic_DNA"/>
</dbReference>
<feature type="compositionally biased region" description="Basic and acidic residues" evidence="6">
    <location>
        <begin position="198"/>
        <end position="207"/>
    </location>
</feature>
<feature type="region of interest" description="Disordered" evidence="6">
    <location>
        <begin position="1221"/>
        <end position="1365"/>
    </location>
</feature>
<name>A0A182LWP7_9DIPT</name>
<dbReference type="InterPro" id="IPR051632">
    <property type="entry name" value="Rho_GEF"/>
</dbReference>
<feature type="region of interest" description="Disordered" evidence="6">
    <location>
        <begin position="184"/>
        <end position="222"/>
    </location>
</feature>
<dbReference type="GO" id="GO:0035023">
    <property type="term" value="P:regulation of Rho protein signal transduction"/>
    <property type="evidence" value="ECO:0007669"/>
    <property type="project" value="TreeGrafter"/>
</dbReference>
<dbReference type="EnsemblMetazoa" id="ACUA003769-RA">
    <property type="protein sequence ID" value="ACUA003769-PA"/>
    <property type="gene ID" value="ACUA003769"/>
</dbReference>
<feature type="compositionally biased region" description="Polar residues" evidence="6">
    <location>
        <begin position="1221"/>
        <end position="1256"/>
    </location>
</feature>
<dbReference type="GO" id="GO:0008270">
    <property type="term" value="F:zinc ion binding"/>
    <property type="evidence" value="ECO:0007669"/>
    <property type="project" value="UniProtKB-KW"/>
</dbReference>
<feature type="compositionally biased region" description="Polar residues" evidence="6">
    <location>
        <begin position="1310"/>
        <end position="1344"/>
    </location>
</feature>
<dbReference type="PROSITE" id="PS50010">
    <property type="entry name" value="DH_2"/>
    <property type="match status" value="1"/>
</dbReference>